<dbReference type="RefSeq" id="WP_146647127.1">
    <property type="nucleotide sequence ID" value="NZ_CP012333.1"/>
</dbReference>
<dbReference type="AlphaFoldDB" id="A0A0K1PQD5"/>
<dbReference type="InterPro" id="IPR036390">
    <property type="entry name" value="WH_DNA-bd_sf"/>
</dbReference>
<dbReference type="PANTHER" id="PTHR30579">
    <property type="entry name" value="TRANSCRIPTIONAL REGULATOR"/>
    <property type="match status" value="1"/>
</dbReference>
<dbReference type="Pfam" id="PF00126">
    <property type="entry name" value="HTH_1"/>
    <property type="match status" value="1"/>
</dbReference>
<dbReference type="GO" id="GO:0003677">
    <property type="term" value="F:DNA binding"/>
    <property type="evidence" value="ECO:0007669"/>
    <property type="project" value="UniProtKB-KW"/>
</dbReference>
<dbReference type="PANTHER" id="PTHR30579:SF7">
    <property type="entry name" value="HTH-TYPE TRANSCRIPTIONAL REGULATOR LRHA-RELATED"/>
    <property type="match status" value="1"/>
</dbReference>
<keyword evidence="2" id="KW-0805">Transcription regulation</keyword>
<dbReference type="Proteomes" id="UP000064967">
    <property type="component" value="Chromosome"/>
</dbReference>
<dbReference type="PRINTS" id="PR00039">
    <property type="entry name" value="HTHLYSR"/>
</dbReference>
<dbReference type="InterPro" id="IPR000847">
    <property type="entry name" value="LysR_HTH_N"/>
</dbReference>
<evidence type="ECO:0000256" key="1">
    <source>
        <dbReference type="ARBA" id="ARBA00009437"/>
    </source>
</evidence>
<evidence type="ECO:0000313" key="6">
    <source>
        <dbReference type="EMBL" id="AKU95733.1"/>
    </source>
</evidence>
<dbReference type="InterPro" id="IPR005119">
    <property type="entry name" value="LysR_subst-bd"/>
</dbReference>
<comment type="similarity">
    <text evidence="1">Belongs to the LysR transcriptional regulatory family.</text>
</comment>
<keyword evidence="7" id="KW-1185">Reference proteome</keyword>
<dbReference type="GO" id="GO:0003700">
    <property type="term" value="F:DNA-binding transcription factor activity"/>
    <property type="evidence" value="ECO:0007669"/>
    <property type="project" value="InterPro"/>
</dbReference>
<proteinExistence type="inferred from homology"/>
<keyword evidence="4" id="KW-0804">Transcription</keyword>
<dbReference type="Gene3D" id="3.40.190.10">
    <property type="entry name" value="Periplasmic binding protein-like II"/>
    <property type="match status" value="2"/>
</dbReference>
<dbReference type="FunFam" id="1.10.10.10:FF:000001">
    <property type="entry name" value="LysR family transcriptional regulator"/>
    <property type="match status" value="1"/>
</dbReference>
<reference evidence="6 7" key="1">
    <citation type="submission" date="2015-08" db="EMBL/GenBank/DDBJ databases">
        <authorList>
            <person name="Babu N.S."/>
            <person name="Beckwith C.J."/>
            <person name="Beseler K.G."/>
            <person name="Brison A."/>
            <person name="Carone J.V."/>
            <person name="Caskin T.P."/>
            <person name="Diamond M."/>
            <person name="Durham M.E."/>
            <person name="Foxe J.M."/>
            <person name="Go M."/>
            <person name="Henderson B.A."/>
            <person name="Jones I.B."/>
            <person name="McGettigan J.A."/>
            <person name="Micheletti S.J."/>
            <person name="Nasrallah M.E."/>
            <person name="Ortiz D."/>
            <person name="Piller C.R."/>
            <person name="Privatt S.R."/>
            <person name="Schneider S.L."/>
            <person name="Sharp S."/>
            <person name="Smith T.C."/>
            <person name="Stanton J.D."/>
            <person name="Ullery H.E."/>
            <person name="Wilson R.J."/>
            <person name="Serrano M.G."/>
            <person name="Buck G."/>
            <person name="Lee V."/>
            <person name="Wang Y."/>
            <person name="Carvalho R."/>
            <person name="Voegtly L."/>
            <person name="Shi R."/>
            <person name="Duckworth R."/>
            <person name="Johnson A."/>
            <person name="Loviza R."/>
            <person name="Walstead R."/>
            <person name="Shah Z."/>
            <person name="Kiflezghi M."/>
            <person name="Wade K."/>
            <person name="Ball S.L."/>
            <person name="Bradley K.W."/>
            <person name="Asai D.J."/>
            <person name="Bowman C.A."/>
            <person name="Russell D.A."/>
            <person name="Pope W.H."/>
            <person name="Jacobs-Sera D."/>
            <person name="Hendrix R.W."/>
            <person name="Hatfull G.F."/>
        </authorList>
    </citation>
    <scope>NUCLEOTIDE SEQUENCE [LARGE SCALE GENOMIC DNA]</scope>
    <source>
        <strain evidence="6 7">DSM 27648</strain>
    </source>
</reference>
<evidence type="ECO:0000256" key="2">
    <source>
        <dbReference type="ARBA" id="ARBA00023015"/>
    </source>
</evidence>
<evidence type="ECO:0000256" key="4">
    <source>
        <dbReference type="ARBA" id="ARBA00023163"/>
    </source>
</evidence>
<protein>
    <submittedName>
        <fullName evidence="6">Transcriptional regulator, LysR family</fullName>
    </submittedName>
</protein>
<dbReference type="PROSITE" id="PS50931">
    <property type="entry name" value="HTH_LYSR"/>
    <property type="match status" value="1"/>
</dbReference>
<evidence type="ECO:0000313" key="7">
    <source>
        <dbReference type="Proteomes" id="UP000064967"/>
    </source>
</evidence>
<accession>A0A0K1PQD5</accession>
<sequence length="288" mass="31422">MDFDPALLRAFVAVREAGGFTRAAERLHLTQSAVSHQIRRLEEQIGRPLLSRTTRKLVLTEDGEDFLRHAEQILHAQDALTRRFQQSSVSGVVRFGVPENFMGDRLPQLLRRFACVFPAVRLEVSVSVCLDLRAKVEAGELDLAVALVRAGEGGGKVLRRMQYVWVAAETFEFAGASLPLALSPPPCAWRGMAVDALAESDVEWHVAFTSANQHGLRAAVLAGLAVSLLADDELAPGMTIIDDQYGLPPLPKAEFALIWSPGTKPRYARALGRLIVEAATCPQPAKPL</sequence>
<dbReference type="EMBL" id="CP012333">
    <property type="protein sequence ID" value="AKU95733.1"/>
    <property type="molecule type" value="Genomic_DNA"/>
</dbReference>
<organism evidence="6 7">
    <name type="scientific">Labilithrix luteola</name>
    <dbReference type="NCBI Taxonomy" id="1391654"/>
    <lineage>
        <taxon>Bacteria</taxon>
        <taxon>Pseudomonadati</taxon>
        <taxon>Myxococcota</taxon>
        <taxon>Polyangia</taxon>
        <taxon>Polyangiales</taxon>
        <taxon>Labilitrichaceae</taxon>
        <taxon>Labilithrix</taxon>
    </lineage>
</organism>
<dbReference type="STRING" id="1391654.AKJ09_02397"/>
<dbReference type="SUPFAM" id="SSF46785">
    <property type="entry name" value="Winged helix' DNA-binding domain"/>
    <property type="match status" value="1"/>
</dbReference>
<dbReference type="KEGG" id="llu:AKJ09_02397"/>
<evidence type="ECO:0000259" key="5">
    <source>
        <dbReference type="PROSITE" id="PS50931"/>
    </source>
</evidence>
<feature type="domain" description="HTH lysR-type" evidence="5">
    <location>
        <begin position="1"/>
        <end position="60"/>
    </location>
</feature>
<dbReference type="OrthoDB" id="464481at2"/>
<dbReference type="Gene3D" id="1.10.10.10">
    <property type="entry name" value="Winged helix-like DNA-binding domain superfamily/Winged helix DNA-binding domain"/>
    <property type="match status" value="1"/>
</dbReference>
<gene>
    <name evidence="6" type="ORF">AKJ09_02397</name>
</gene>
<dbReference type="Pfam" id="PF03466">
    <property type="entry name" value="LysR_substrate"/>
    <property type="match status" value="1"/>
</dbReference>
<dbReference type="InterPro" id="IPR050176">
    <property type="entry name" value="LTTR"/>
</dbReference>
<dbReference type="PATRIC" id="fig|1391654.3.peg.2430"/>
<name>A0A0K1PQD5_9BACT</name>
<dbReference type="InterPro" id="IPR036388">
    <property type="entry name" value="WH-like_DNA-bd_sf"/>
</dbReference>
<keyword evidence="3" id="KW-0238">DNA-binding</keyword>
<evidence type="ECO:0000256" key="3">
    <source>
        <dbReference type="ARBA" id="ARBA00023125"/>
    </source>
</evidence>
<dbReference type="SUPFAM" id="SSF53850">
    <property type="entry name" value="Periplasmic binding protein-like II"/>
    <property type="match status" value="1"/>
</dbReference>